<dbReference type="EMBL" id="NCVQ01000009">
    <property type="protein sequence ID" value="PWZ09753.1"/>
    <property type="molecule type" value="Genomic_DNA"/>
</dbReference>
<dbReference type="InterPro" id="IPR046349">
    <property type="entry name" value="C1-like_sf"/>
</dbReference>
<organism evidence="11">
    <name type="scientific">Zea mays</name>
    <name type="common">Maize</name>
    <dbReference type="NCBI Taxonomy" id="4577"/>
    <lineage>
        <taxon>Eukaryota</taxon>
        <taxon>Viridiplantae</taxon>
        <taxon>Streptophyta</taxon>
        <taxon>Embryophyta</taxon>
        <taxon>Tracheophyta</taxon>
        <taxon>Spermatophyta</taxon>
        <taxon>Magnoliopsida</taxon>
        <taxon>Liliopsida</taxon>
        <taxon>Poales</taxon>
        <taxon>Poaceae</taxon>
        <taxon>PACMAD clade</taxon>
        <taxon>Panicoideae</taxon>
        <taxon>Andropogonodae</taxon>
        <taxon>Andropogoneae</taxon>
        <taxon>Tripsacinae</taxon>
        <taxon>Zea</taxon>
    </lineage>
</organism>
<comment type="catalytic activity">
    <reaction evidence="6">
        <text>[protein]-dithiol + NAD(+) = [protein]-disulfide + NADH + H(+)</text>
        <dbReference type="Rhea" id="RHEA:18749"/>
        <dbReference type="Rhea" id="RHEA-COMP:10593"/>
        <dbReference type="Rhea" id="RHEA-COMP:10594"/>
        <dbReference type="ChEBI" id="CHEBI:15378"/>
        <dbReference type="ChEBI" id="CHEBI:29950"/>
        <dbReference type="ChEBI" id="CHEBI:50058"/>
        <dbReference type="ChEBI" id="CHEBI:57540"/>
        <dbReference type="ChEBI" id="CHEBI:57945"/>
        <dbReference type="EC" id="1.8.1.8"/>
    </reaction>
</comment>
<dbReference type="Gene3D" id="3.40.30.10">
    <property type="entry name" value="Glutaredoxin"/>
    <property type="match status" value="2"/>
</dbReference>
<evidence type="ECO:0000256" key="7">
    <source>
        <dbReference type="ARBA" id="ARBA00047804"/>
    </source>
</evidence>
<keyword evidence="3" id="KW-0560">Oxidoreductase</keyword>
<dbReference type="GO" id="GO:0047134">
    <property type="term" value="F:protein-disulfide reductase [NAD(P)H] activity"/>
    <property type="evidence" value="ECO:0007669"/>
    <property type="project" value="UniProtKB-EC"/>
</dbReference>
<protein>
    <recommendedName>
        <fullName evidence="1">protein-disulfide reductase</fullName>
        <ecNumber evidence="1">1.8.1.8</ecNumber>
    </recommendedName>
</protein>
<feature type="region of interest" description="Disordered" evidence="9">
    <location>
        <begin position="1"/>
        <end position="21"/>
    </location>
</feature>
<evidence type="ECO:0000313" key="11">
    <source>
        <dbReference type="EMBL" id="PWZ09753.1"/>
    </source>
</evidence>
<dbReference type="Pfam" id="PF13905">
    <property type="entry name" value="Thioredoxin_8"/>
    <property type="match status" value="2"/>
</dbReference>
<evidence type="ECO:0000256" key="2">
    <source>
        <dbReference type="ARBA" id="ARBA00022737"/>
    </source>
</evidence>
<comment type="similarity">
    <text evidence="5">Belongs to the nucleoredoxin family.</text>
</comment>
<evidence type="ECO:0000256" key="1">
    <source>
        <dbReference type="ARBA" id="ARBA00012612"/>
    </source>
</evidence>
<dbReference type="SUPFAM" id="SSF57889">
    <property type="entry name" value="Cysteine-rich domain"/>
    <property type="match status" value="1"/>
</dbReference>
<evidence type="ECO:0000256" key="9">
    <source>
        <dbReference type="SAM" id="MobiDB-lite"/>
    </source>
</evidence>
<name>A0A3L6DNR0_MAIZE</name>
<reference evidence="11" key="1">
    <citation type="journal article" date="2018" name="Nat. Genet.">
        <title>Extensive intraspecific gene order and gene structural variations between Mo17 and other maize genomes.</title>
        <authorList>
            <person name="Sun S."/>
            <person name="Zhou Y."/>
            <person name="Chen J."/>
            <person name="Shi J."/>
            <person name="Zhao H."/>
            <person name="Zhao H."/>
            <person name="Song W."/>
            <person name="Zhang M."/>
            <person name="Cui Y."/>
            <person name="Dong X."/>
            <person name="Liu H."/>
            <person name="Ma X."/>
            <person name="Jiao Y."/>
            <person name="Wang B."/>
            <person name="Wei X."/>
            <person name="Stein J.C."/>
            <person name="Glaubitz J.C."/>
            <person name="Lu F."/>
            <person name="Yu G."/>
            <person name="Liang C."/>
            <person name="Fengler K."/>
            <person name="Li B."/>
            <person name="Rafalski A."/>
            <person name="Schnable P.S."/>
            <person name="Ware D.H."/>
            <person name="Buckler E.S."/>
            <person name="Lai J."/>
        </authorList>
    </citation>
    <scope>NUCLEOTIDE SEQUENCE [LARGE SCALE GENOMIC DNA]</scope>
    <source>
        <tissue evidence="11">Seedling</tissue>
    </source>
</reference>
<gene>
    <name evidence="11" type="primary">Os01g0794400</name>
    <name evidence="11" type="ORF">Zm00014a_024236</name>
</gene>
<dbReference type="PANTHER" id="PTHR13871">
    <property type="entry name" value="THIOREDOXIN"/>
    <property type="match status" value="1"/>
</dbReference>
<feature type="domain" description="Thioredoxin" evidence="10">
    <location>
        <begin position="312"/>
        <end position="458"/>
    </location>
</feature>
<dbReference type="InterPro" id="IPR052259">
    <property type="entry name" value="Nucleoredoxin-like"/>
</dbReference>
<comment type="catalytic activity">
    <reaction evidence="7">
        <text>[protein]-dithiol + NADP(+) = [protein]-disulfide + NADPH + H(+)</text>
        <dbReference type="Rhea" id="RHEA:18753"/>
        <dbReference type="Rhea" id="RHEA-COMP:10593"/>
        <dbReference type="Rhea" id="RHEA-COMP:10594"/>
        <dbReference type="ChEBI" id="CHEBI:15378"/>
        <dbReference type="ChEBI" id="CHEBI:29950"/>
        <dbReference type="ChEBI" id="CHEBI:50058"/>
        <dbReference type="ChEBI" id="CHEBI:57783"/>
        <dbReference type="ChEBI" id="CHEBI:58349"/>
        <dbReference type="EC" id="1.8.1.8"/>
    </reaction>
</comment>
<dbReference type="Proteomes" id="UP000251960">
    <property type="component" value="Chromosome 8"/>
</dbReference>
<dbReference type="PROSITE" id="PS51352">
    <property type="entry name" value="THIOREDOXIN_2"/>
    <property type="match status" value="2"/>
</dbReference>
<dbReference type="InterPro" id="IPR036249">
    <property type="entry name" value="Thioredoxin-like_sf"/>
</dbReference>
<feature type="coiled-coil region" evidence="8">
    <location>
        <begin position="26"/>
        <end position="170"/>
    </location>
</feature>
<evidence type="ECO:0000256" key="3">
    <source>
        <dbReference type="ARBA" id="ARBA00023002"/>
    </source>
</evidence>
<comment type="caution">
    <text evidence="11">The sequence shown here is derived from an EMBL/GenBank/DDBJ whole genome shotgun (WGS) entry which is preliminary data.</text>
</comment>
<dbReference type="InterPro" id="IPR012336">
    <property type="entry name" value="Thioredoxin-like_fold"/>
</dbReference>
<keyword evidence="8" id="KW-0175">Coiled coil</keyword>
<dbReference type="SUPFAM" id="SSF52833">
    <property type="entry name" value="Thioredoxin-like"/>
    <property type="match status" value="2"/>
</dbReference>
<feature type="compositionally biased region" description="Pro residues" evidence="9">
    <location>
        <begin position="1"/>
        <end position="12"/>
    </location>
</feature>
<dbReference type="EC" id="1.8.1.8" evidence="1"/>
<dbReference type="ExpressionAtlas" id="A0A3L6DNR0">
    <property type="expression patterns" value="baseline and differential"/>
</dbReference>
<evidence type="ECO:0000256" key="5">
    <source>
        <dbReference type="ARBA" id="ARBA00025782"/>
    </source>
</evidence>
<dbReference type="InterPro" id="IPR013766">
    <property type="entry name" value="Thioredoxin_domain"/>
</dbReference>
<evidence type="ECO:0000259" key="10">
    <source>
        <dbReference type="PROSITE" id="PS51352"/>
    </source>
</evidence>
<dbReference type="PANTHER" id="PTHR13871:SF7">
    <property type="entry name" value="NUCLEOREDOXIN 2-RELATED"/>
    <property type="match status" value="1"/>
</dbReference>
<proteinExistence type="inferred from homology"/>
<keyword evidence="2" id="KW-0677">Repeat</keyword>
<evidence type="ECO:0000256" key="8">
    <source>
        <dbReference type="SAM" id="Coils"/>
    </source>
</evidence>
<evidence type="ECO:0000256" key="4">
    <source>
        <dbReference type="ARBA" id="ARBA00023027"/>
    </source>
</evidence>
<keyword evidence="4" id="KW-0520">NAD</keyword>
<dbReference type="AlphaFoldDB" id="A0A3L6DNR0"/>
<accession>A0A3L6DNR0</accession>
<feature type="domain" description="Thioredoxin" evidence="10">
    <location>
        <begin position="466"/>
        <end position="622"/>
    </location>
</feature>
<sequence length="692" mass="78782">MLQPPPPPPGPARAPRRAQRDAAREIYTLREELVVAQDRIHELEAECRSTKKQLDHLAKNFAEEKASLKSREHDKFHHILDAVKEELNRERKQRQRSEMMNSKLLNDLSEMELAAKRYSQDYEKERKARVLMEEVCDELAKEITEDRAEVEAMRSESMKIRDELEEEKKMLQMAEVWREERVHMKLVDAKLTLENKYSQLSMLQNELEDFLRFHPGCNMEKGTVREAERLKEAICSSKVNGIKEFSYKLPPPSEDIFAVFEELKQREDTAEKVIVQCNGNRPKGRASRAQTASPETDMFLENQPSRYCNQPRTRNEAAEDDSEWEAVQFREIDGKIIGLYFAANWYPKCEAFTPVLAAAYEQLKDRGAGFEVVLVSCDEDRPSFERFHGTMPWPAVPFGDLSCKKRLSERFQVEGIPRLVVLAPDGGAVVHPDAADLVHRYGERAFPFTAARVAELEADDQRKYASQTLEKLFSVSGKEYVMNSGNNEKVPVSSLVGKTVGLYFSANHCAPCIKFTTKLAAIYSSLRGKAEDFEIVYVPMDREEDGYLRSCGDMPWLALPYDGAPSRALARYFDVREIPTLVVVGPDGRTVTRDGRNLVNLYFDMAFPFTDAQIRLLQEAEDEAAKEYPRSLRHRGHRHELSIVSEKSGGGPYICCECEEQGLGWAYQCIACGYEIHLRCGQNAEGGSAGTA</sequence>
<evidence type="ECO:0000256" key="6">
    <source>
        <dbReference type="ARBA" id="ARBA00047388"/>
    </source>
</evidence>